<evidence type="ECO:0000256" key="1">
    <source>
        <dbReference type="ARBA" id="ARBA00009437"/>
    </source>
</evidence>
<sequence>MNQDVTIRQLEVFVVIAREGNLTRAAELLGMTQSAASMSLKQFENLLGYPVFSRVGRGLVLNDLGRQLLPKSQQILGQLEAMVSEVYDQEHVPTGHVVIGCSTTIGNYLLPSYLKEFLDEHDGITVSVHVGNTNEIARMVRRGDVDLGLIEGELVVHDLYEEDWMRDHLVVIVSPNHRLAGKKRVSQAMLSRESWVMREMGSGTRSTVSQAAARQGLQMGQVVEIGHTEAIKRAVETGLGLSCLSELAVKRELEDGRLAALPMDMGVDRWFRMICVDGASVTPLVGYVMQWMRDLAMELGEKRV</sequence>
<dbReference type="RefSeq" id="WP_200761501.1">
    <property type="nucleotide sequence ID" value="NZ_CP036425.1"/>
</dbReference>
<keyword evidence="4" id="KW-0804">Transcription</keyword>
<dbReference type="GO" id="GO:0000976">
    <property type="term" value="F:transcription cis-regulatory region binding"/>
    <property type="evidence" value="ECO:0007669"/>
    <property type="project" value="TreeGrafter"/>
</dbReference>
<reference evidence="6 7" key="1">
    <citation type="submission" date="2019-02" db="EMBL/GenBank/DDBJ databases">
        <title>Deep-cultivation of Planctomycetes and their phenomic and genomic characterization uncovers novel biology.</title>
        <authorList>
            <person name="Wiegand S."/>
            <person name="Jogler M."/>
            <person name="Boedeker C."/>
            <person name="Pinto D."/>
            <person name="Vollmers J."/>
            <person name="Rivas-Marin E."/>
            <person name="Kohn T."/>
            <person name="Peeters S.H."/>
            <person name="Heuer A."/>
            <person name="Rast P."/>
            <person name="Oberbeckmann S."/>
            <person name="Bunk B."/>
            <person name="Jeske O."/>
            <person name="Meyerdierks A."/>
            <person name="Storesund J.E."/>
            <person name="Kallscheuer N."/>
            <person name="Luecker S."/>
            <person name="Lage O.M."/>
            <person name="Pohl T."/>
            <person name="Merkel B.J."/>
            <person name="Hornburger P."/>
            <person name="Mueller R.-W."/>
            <person name="Bruemmer F."/>
            <person name="Labrenz M."/>
            <person name="Spormann A.M."/>
            <person name="Op den Camp H."/>
            <person name="Overmann J."/>
            <person name="Amann R."/>
            <person name="Jetten M.S.M."/>
            <person name="Mascher T."/>
            <person name="Medema M.H."/>
            <person name="Devos D.P."/>
            <person name="Kaster A.-K."/>
            <person name="Ovreas L."/>
            <person name="Rohde M."/>
            <person name="Galperin M.Y."/>
            <person name="Jogler C."/>
        </authorList>
    </citation>
    <scope>NUCLEOTIDE SEQUENCE [LARGE SCALE GENOMIC DNA]</scope>
    <source>
        <strain evidence="6 7">KS4</strain>
    </source>
</reference>
<name>A0A517YQS8_9BACT</name>
<comment type="similarity">
    <text evidence="1">Belongs to the LysR transcriptional regulatory family.</text>
</comment>
<dbReference type="GO" id="GO:0003700">
    <property type="term" value="F:DNA-binding transcription factor activity"/>
    <property type="evidence" value="ECO:0007669"/>
    <property type="project" value="InterPro"/>
</dbReference>
<dbReference type="SUPFAM" id="SSF53850">
    <property type="entry name" value="Periplasmic binding protein-like II"/>
    <property type="match status" value="1"/>
</dbReference>
<dbReference type="InterPro" id="IPR036388">
    <property type="entry name" value="WH-like_DNA-bd_sf"/>
</dbReference>
<dbReference type="Gene3D" id="1.10.10.10">
    <property type="entry name" value="Winged helix-like DNA-binding domain superfamily/Winged helix DNA-binding domain"/>
    <property type="match status" value="1"/>
</dbReference>
<keyword evidence="2" id="KW-0805">Transcription regulation</keyword>
<dbReference type="KEGG" id="pcor:KS4_06000"/>
<proteinExistence type="inferred from homology"/>
<dbReference type="InterPro" id="IPR036390">
    <property type="entry name" value="WH_DNA-bd_sf"/>
</dbReference>
<dbReference type="Pfam" id="PF03466">
    <property type="entry name" value="LysR_substrate"/>
    <property type="match status" value="1"/>
</dbReference>
<organism evidence="6 7">
    <name type="scientific">Poriferisphaera corsica</name>
    <dbReference type="NCBI Taxonomy" id="2528020"/>
    <lineage>
        <taxon>Bacteria</taxon>
        <taxon>Pseudomonadati</taxon>
        <taxon>Planctomycetota</taxon>
        <taxon>Phycisphaerae</taxon>
        <taxon>Phycisphaerales</taxon>
        <taxon>Phycisphaeraceae</taxon>
        <taxon>Poriferisphaera</taxon>
    </lineage>
</organism>
<dbReference type="AlphaFoldDB" id="A0A517YQS8"/>
<dbReference type="EMBL" id="CP036425">
    <property type="protein sequence ID" value="QDU32568.1"/>
    <property type="molecule type" value="Genomic_DNA"/>
</dbReference>
<feature type="domain" description="HTH lysR-type" evidence="5">
    <location>
        <begin position="5"/>
        <end position="62"/>
    </location>
</feature>
<dbReference type="PANTHER" id="PTHR30126:SF94">
    <property type="entry name" value="LYSR FAMILY TRANSCRIPTIONAL REGULATOR"/>
    <property type="match status" value="1"/>
</dbReference>
<dbReference type="SUPFAM" id="SSF46785">
    <property type="entry name" value="Winged helix' DNA-binding domain"/>
    <property type="match status" value="1"/>
</dbReference>
<dbReference type="Pfam" id="PF00126">
    <property type="entry name" value="HTH_1"/>
    <property type="match status" value="1"/>
</dbReference>
<gene>
    <name evidence="6" type="primary">cmpR</name>
    <name evidence="6" type="ORF">KS4_06000</name>
</gene>
<evidence type="ECO:0000259" key="5">
    <source>
        <dbReference type="PROSITE" id="PS50931"/>
    </source>
</evidence>
<evidence type="ECO:0000313" key="6">
    <source>
        <dbReference type="EMBL" id="QDU32568.1"/>
    </source>
</evidence>
<dbReference type="PANTHER" id="PTHR30126">
    <property type="entry name" value="HTH-TYPE TRANSCRIPTIONAL REGULATOR"/>
    <property type="match status" value="1"/>
</dbReference>
<dbReference type="Gene3D" id="3.40.190.10">
    <property type="entry name" value="Periplasmic binding protein-like II"/>
    <property type="match status" value="2"/>
</dbReference>
<dbReference type="PROSITE" id="PS50931">
    <property type="entry name" value="HTH_LYSR"/>
    <property type="match status" value="1"/>
</dbReference>
<dbReference type="CDD" id="cd08420">
    <property type="entry name" value="PBP2_CysL_like"/>
    <property type="match status" value="1"/>
</dbReference>
<accession>A0A517YQS8</accession>
<dbReference type="InterPro" id="IPR005119">
    <property type="entry name" value="LysR_subst-bd"/>
</dbReference>
<keyword evidence="7" id="KW-1185">Reference proteome</keyword>
<dbReference type="InterPro" id="IPR000847">
    <property type="entry name" value="LysR_HTH_N"/>
</dbReference>
<keyword evidence="3" id="KW-0238">DNA-binding</keyword>
<evidence type="ECO:0000256" key="3">
    <source>
        <dbReference type="ARBA" id="ARBA00023125"/>
    </source>
</evidence>
<evidence type="ECO:0000256" key="2">
    <source>
        <dbReference type="ARBA" id="ARBA00023015"/>
    </source>
</evidence>
<protein>
    <submittedName>
        <fullName evidence="6">HTH-type transcriptional activator CmpR</fullName>
    </submittedName>
</protein>
<evidence type="ECO:0000313" key="7">
    <source>
        <dbReference type="Proteomes" id="UP000317369"/>
    </source>
</evidence>
<dbReference type="Proteomes" id="UP000317369">
    <property type="component" value="Chromosome"/>
</dbReference>
<evidence type="ECO:0000256" key="4">
    <source>
        <dbReference type="ARBA" id="ARBA00023163"/>
    </source>
</evidence>